<evidence type="ECO:0000259" key="5">
    <source>
        <dbReference type="Pfam" id="PF13476"/>
    </source>
</evidence>
<dbReference type="Pfam" id="PF13476">
    <property type="entry name" value="AAA_23"/>
    <property type="match status" value="1"/>
</dbReference>
<keyword evidence="7" id="KW-1185">Reference proteome</keyword>
<protein>
    <recommendedName>
        <fullName evidence="3">Nuclease SbcCD subunit C</fullName>
    </recommendedName>
</protein>
<comment type="similarity">
    <text evidence="1">Belongs to the SMC family. SbcC subfamily.</text>
</comment>
<organism evidence="6 7">
    <name type="scientific">Arcanobacterium canis</name>
    <dbReference type="NCBI Taxonomy" id="999183"/>
    <lineage>
        <taxon>Bacteria</taxon>
        <taxon>Bacillati</taxon>
        <taxon>Actinomycetota</taxon>
        <taxon>Actinomycetes</taxon>
        <taxon>Actinomycetales</taxon>
        <taxon>Actinomycetaceae</taxon>
        <taxon>Arcanobacterium</taxon>
    </lineage>
</organism>
<dbReference type="Gene3D" id="3.40.50.300">
    <property type="entry name" value="P-loop containing nucleotide triphosphate hydrolases"/>
    <property type="match status" value="2"/>
</dbReference>
<evidence type="ECO:0000313" key="6">
    <source>
        <dbReference type="EMBL" id="WFM83067.1"/>
    </source>
</evidence>
<dbReference type="InterPro" id="IPR038729">
    <property type="entry name" value="Rad50/SbcC_AAA"/>
</dbReference>
<dbReference type="InterPro" id="IPR027417">
    <property type="entry name" value="P-loop_NTPase"/>
</dbReference>
<dbReference type="RefSeq" id="WP_278012493.1">
    <property type="nucleotide sequence ID" value="NZ_CP121208.1"/>
</dbReference>
<dbReference type="EMBL" id="CP121208">
    <property type="protein sequence ID" value="WFM83067.1"/>
    <property type="molecule type" value="Genomic_DNA"/>
</dbReference>
<feature type="coiled-coil region" evidence="4">
    <location>
        <begin position="261"/>
        <end position="315"/>
    </location>
</feature>
<comment type="subunit">
    <text evidence="2">Heterodimer of SbcC and SbcD.</text>
</comment>
<feature type="domain" description="Rad50/SbcC-type AAA" evidence="5">
    <location>
        <begin position="5"/>
        <end position="198"/>
    </location>
</feature>
<keyword evidence="4" id="KW-0175">Coiled coil</keyword>
<dbReference type="PANTHER" id="PTHR32114:SF2">
    <property type="entry name" value="ABC TRANSPORTER ABCH.3"/>
    <property type="match status" value="1"/>
</dbReference>
<accession>A0ABY8FXJ1</accession>
<evidence type="ECO:0000256" key="2">
    <source>
        <dbReference type="ARBA" id="ARBA00011322"/>
    </source>
</evidence>
<evidence type="ECO:0000313" key="7">
    <source>
        <dbReference type="Proteomes" id="UP001215216"/>
    </source>
</evidence>
<gene>
    <name evidence="6" type="ORF">P7079_06630</name>
</gene>
<evidence type="ECO:0000256" key="1">
    <source>
        <dbReference type="ARBA" id="ARBA00006930"/>
    </source>
</evidence>
<evidence type="ECO:0000256" key="3">
    <source>
        <dbReference type="ARBA" id="ARBA00013368"/>
    </source>
</evidence>
<name>A0ABY8FXJ1_9ACTO</name>
<dbReference type="Proteomes" id="UP001215216">
    <property type="component" value="Chromosome"/>
</dbReference>
<dbReference type="SUPFAM" id="SSF52540">
    <property type="entry name" value="P-loop containing nucleoside triphosphate hydrolases"/>
    <property type="match status" value="1"/>
</dbReference>
<sequence length="1026" mass="113070">MKLLRLEFCGIGPFGGHQVIDFTSLTSDGLFLLEGPTGSGKSTIIDAVVYALYGDVASNDSTKERVRSSHALSDVESYIDLVFEVASGIYRVRRTPPWQRPKARGTGYTTVNSSAQLWRMSQAAVDEGHWQTGQALAAKARETGEELKAILGLTREQFVQTVVLPQGKFAQFLRLKSQERSELLESLFGTADYQKLADKLAKDSRMARSAVDEARRRFITSVETWRGNAGVQEWTHHVGTLLEQIVDETDESVLNVMADVEAELSTQYEEAKTVCEKLTEDETAARAYLAQATALRSLLLERSQLLERRDDLDQRRPVIDKFRSQIAAHQRAVVPANRLDEVTTTQKDVQKARQTCYEAWDNTSRADLAAKFDSASGNVDTLIELAQSALSESEKCLQSLDAQFGSAQQIVQLEDSVPVLVAKRQQAEIEREQALDDLDVARRKKESLPQLLEKLTSKRTQIHTITETIPQLEARVAELVTLDQIAHEVLELRRTESEDKKDASATLAAVTAAIEDEAKITAEWIGSSAAQIAQHLHDHSPCPVCGSLEHPDPAPASAVKATLDQVQAASDRTQEARTRSDQARSRLVATRTKLNEMVKRLGNETVDTIADSLKKTQDALDDACRAKASADRIEEQISKIHQDSDTLAQTISVQEALIASTSERIAGVSEQINSHKERIQEALAAHNAKDARSLMSLLRSERDKYSLANSTTQELLTLASHLLSSQRRAEQALQEAKMSANEVTEAILSAHVLTDFTEQVASFEQEDAKILGRLESEDLAQLDGSEDPQVELAQEAFDRTHAQLIASNERAVEAKRNLCDAHAHLMKAQKAHAQWATEAQKAGPIVRLSHLANADDESSRIKIPLGVWVLLRRFEVVVERANEHLAIFSRGRYELIRVDEGEKGRKLGLGIAVIDHEGSEGGDVQRAPSSLSGGETFFTSLALALALAEVVQEENGGVHIDTLMIDEGFGTLSADVRDVVMQTLTQLTDDGRTVGIVSHVEDLKSMIPQRVTVIPSERGSTLRQIS</sequence>
<evidence type="ECO:0000256" key="4">
    <source>
        <dbReference type="SAM" id="Coils"/>
    </source>
</evidence>
<reference evidence="6 7" key="1">
    <citation type="submission" date="2023-03" db="EMBL/GenBank/DDBJ databases">
        <title>Complete genome of Arcanobacterium canis strain DSM 25104 isolated in 2010 from a canine otitis externa in Germany.</title>
        <authorList>
            <person name="Borowiak M."/>
            <person name="Kreitlow A."/>
            <person name="Malorny B."/>
            <person name="Laemmler C."/>
            <person name="Prenger-Berninghoff E."/>
            <person name="Ploetz M."/>
            <person name="Abdulmawjood A."/>
        </authorList>
    </citation>
    <scope>NUCLEOTIDE SEQUENCE [LARGE SCALE GENOMIC DNA]</scope>
    <source>
        <strain evidence="6 7">DSM 25104</strain>
    </source>
</reference>
<dbReference type="PANTHER" id="PTHR32114">
    <property type="entry name" value="ABC TRANSPORTER ABCH.3"/>
    <property type="match status" value="1"/>
</dbReference>
<dbReference type="Pfam" id="PF13558">
    <property type="entry name" value="SbcC_Walker_B"/>
    <property type="match status" value="1"/>
</dbReference>
<proteinExistence type="inferred from homology"/>